<keyword evidence="3" id="KW-0012">Acyltransferase</keyword>
<feature type="transmembrane region" description="Helical" evidence="1">
    <location>
        <begin position="313"/>
        <end position="331"/>
    </location>
</feature>
<feature type="transmembrane region" description="Helical" evidence="1">
    <location>
        <begin position="180"/>
        <end position="208"/>
    </location>
</feature>
<evidence type="ECO:0000259" key="2">
    <source>
        <dbReference type="Pfam" id="PF01757"/>
    </source>
</evidence>
<sequence length="407" mass="45267">MNMLAAERAPAGEAGTGERASGRIGEIEVLRALAILMVLVAHVPFNLVFWSTRLGDLIFFSSLWSGVDLFFAISGFVIARTLLPKLEGVRDIGRFVPIATVFWIRRAWRLWPAAWFWLLAPLVLCLIFNRSGAYNSLRDNWSMAVAGFTNLANFYLAHLKSPGDKGTAFVQWSLSLEEQFYIILPFAIFFLRHRLRLVLLGLFAATFFLPINPVLLVIRVGGLCAGVLLAMAARSPLYAMCAPVFLGTRRVARIALLVGVVALLSSLGSMTLDIVPYFQGPIAALSGALVWVASYDGGYLWPPGPVRRLAELIAARSYSLYLVHIPVYFAMHELWYRIYDMAVPSRVQAVAYLTVTLLLLAIVTEMNYTFLECPLREHGRIAARRFARNAQVATQGEIRARPQAQDA</sequence>
<feature type="transmembrane region" description="Helical" evidence="1">
    <location>
        <begin position="110"/>
        <end position="129"/>
    </location>
</feature>
<reference evidence="3 4" key="2">
    <citation type="journal article" date="2014" name="FEMS Microbiol. Lett.">
        <title>Draft genomic DNA sequence of the facultatively methylotrophic bacterium Acidomonas methanolica type strain MB58.</title>
        <authorList>
            <person name="Higashiura N."/>
            <person name="Hadano H."/>
            <person name="Hirakawa H."/>
            <person name="Matsutani M."/>
            <person name="Takabe S."/>
            <person name="Matsushita K."/>
            <person name="Azuma Y."/>
        </authorList>
    </citation>
    <scope>NUCLEOTIDE SEQUENCE [LARGE SCALE GENOMIC DNA]</scope>
    <source>
        <strain evidence="3 4">MB58</strain>
    </source>
</reference>
<dbReference type="Pfam" id="PF01757">
    <property type="entry name" value="Acyl_transf_3"/>
    <property type="match status" value="1"/>
</dbReference>
<dbReference type="InterPro" id="IPR002656">
    <property type="entry name" value="Acyl_transf_3_dom"/>
</dbReference>
<dbReference type="InterPro" id="IPR050879">
    <property type="entry name" value="Acyltransferase_3"/>
</dbReference>
<evidence type="ECO:0000313" key="3">
    <source>
        <dbReference type="EMBL" id="GAJ30752.1"/>
    </source>
</evidence>
<keyword evidence="1" id="KW-0812">Transmembrane</keyword>
<feature type="transmembrane region" description="Helical" evidence="1">
    <location>
        <begin position="278"/>
        <end position="301"/>
    </location>
</feature>
<dbReference type="EMBL" id="BAND01000279">
    <property type="protein sequence ID" value="GAJ30752.1"/>
    <property type="molecule type" value="Genomic_DNA"/>
</dbReference>
<proteinExistence type="predicted"/>
<dbReference type="GO" id="GO:0016747">
    <property type="term" value="F:acyltransferase activity, transferring groups other than amino-acyl groups"/>
    <property type="evidence" value="ECO:0007669"/>
    <property type="project" value="InterPro"/>
</dbReference>
<dbReference type="PANTHER" id="PTHR23028">
    <property type="entry name" value="ACETYLTRANSFERASE"/>
    <property type="match status" value="1"/>
</dbReference>
<feature type="domain" description="Acyltransferase 3" evidence="2">
    <location>
        <begin position="25"/>
        <end position="363"/>
    </location>
</feature>
<feature type="transmembrane region" description="Helical" evidence="1">
    <location>
        <begin position="29"/>
        <end position="51"/>
    </location>
</feature>
<evidence type="ECO:0000313" key="4">
    <source>
        <dbReference type="Proteomes" id="UP000019760"/>
    </source>
</evidence>
<organism evidence="3 4">
    <name type="scientific">Acidomonas methanolica NBRC 104435</name>
    <dbReference type="NCBI Taxonomy" id="1231351"/>
    <lineage>
        <taxon>Bacteria</taxon>
        <taxon>Pseudomonadati</taxon>
        <taxon>Pseudomonadota</taxon>
        <taxon>Alphaproteobacteria</taxon>
        <taxon>Acetobacterales</taxon>
        <taxon>Acetobacteraceae</taxon>
        <taxon>Acidomonas</taxon>
    </lineage>
</organism>
<feature type="transmembrane region" description="Helical" evidence="1">
    <location>
        <begin position="351"/>
        <end position="371"/>
    </location>
</feature>
<keyword evidence="1" id="KW-0472">Membrane</keyword>
<evidence type="ECO:0000256" key="1">
    <source>
        <dbReference type="SAM" id="Phobius"/>
    </source>
</evidence>
<dbReference type="PANTHER" id="PTHR23028:SF53">
    <property type="entry name" value="ACYL_TRANSF_3 DOMAIN-CONTAINING PROTEIN"/>
    <property type="match status" value="1"/>
</dbReference>
<keyword evidence="4" id="KW-1185">Reference proteome</keyword>
<gene>
    <name evidence="3" type="ORF">Amme_314_002</name>
</gene>
<comment type="caution">
    <text evidence="3">The sequence shown here is derived from an EMBL/GenBank/DDBJ whole genome shotgun (WGS) entry which is preliminary data.</text>
</comment>
<dbReference type="Proteomes" id="UP000019760">
    <property type="component" value="Unassembled WGS sequence"/>
</dbReference>
<dbReference type="GO" id="GO:0009103">
    <property type="term" value="P:lipopolysaccharide biosynthetic process"/>
    <property type="evidence" value="ECO:0007669"/>
    <property type="project" value="TreeGrafter"/>
</dbReference>
<protein>
    <submittedName>
        <fullName evidence="3">Acyltransferase</fullName>
    </submittedName>
</protein>
<reference evidence="4" key="1">
    <citation type="journal article" date="2014" name="FEMS Microbiol. Lett.">
        <title>Draft Genomic DNA Sequence of the Facultatively Methylotrophic Bacterium Acidomonas methanolica type strain MB58.</title>
        <authorList>
            <person name="Higashiura N."/>
            <person name="Hadano H."/>
            <person name="Hirakawa H."/>
            <person name="Matsutani M."/>
            <person name="Takabe S."/>
            <person name="Matsushita K."/>
            <person name="Azuma Y."/>
        </authorList>
    </citation>
    <scope>NUCLEOTIDE SEQUENCE [LARGE SCALE GENOMIC DNA]</scope>
    <source>
        <strain evidence="4">MB58</strain>
    </source>
</reference>
<dbReference type="GO" id="GO:0016020">
    <property type="term" value="C:membrane"/>
    <property type="evidence" value="ECO:0007669"/>
    <property type="project" value="TreeGrafter"/>
</dbReference>
<feature type="transmembrane region" description="Helical" evidence="1">
    <location>
        <begin position="57"/>
        <end position="79"/>
    </location>
</feature>
<keyword evidence="1" id="KW-1133">Transmembrane helix</keyword>
<name>A0A023D9C6_ACIMT</name>
<dbReference type="OrthoDB" id="505919at2"/>
<accession>A0A023D9C6</accession>
<keyword evidence="3" id="KW-0808">Transferase</keyword>
<feature type="transmembrane region" description="Helical" evidence="1">
    <location>
        <begin position="141"/>
        <end position="159"/>
    </location>
</feature>
<dbReference type="RefSeq" id="WP_052512648.1">
    <property type="nucleotide sequence ID" value="NZ_BAND01000279.1"/>
</dbReference>
<dbReference type="AlphaFoldDB" id="A0A023D9C6"/>
<feature type="transmembrane region" description="Helical" evidence="1">
    <location>
        <begin position="254"/>
        <end position="272"/>
    </location>
</feature>